<dbReference type="Proteomes" id="UP000777438">
    <property type="component" value="Unassembled WGS sequence"/>
</dbReference>
<dbReference type="EMBL" id="JAGPYM010000030">
    <property type="protein sequence ID" value="KAH6877238.1"/>
    <property type="molecule type" value="Genomic_DNA"/>
</dbReference>
<evidence type="ECO:0000313" key="5">
    <source>
        <dbReference type="Proteomes" id="UP000777438"/>
    </source>
</evidence>
<dbReference type="OrthoDB" id="5689at2759"/>
<dbReference type="CDD" id="cd04301">
    <property type="entry name" value="NAT_SF"/>
    <property type="match status" value="1"/>
</dbReference>
<organism evidence="4 5">
    <name type="scientific">Thelonectria olida</name>
    <dbReference type="NCBI Taxonomy" id="1576542"/>
    <lineage>
        <taxon>Eukaryota</taxon>
        <taxon>Fungi</taxon>
        <taxon>Dikarya</taxon>
        <taxon>Ascomycota</taxon>
        <taxon>Pezizomycotina</taxon>
        <taxon>Sordariomycetes</taxon>
        <taxon>Hypocreomycetidae</taxon>
        <taxon>Hypocreales</taxon>
        <taxon>Nectriaceae</taxon>
        <taxon>Thelonectria</taxon>
    </lineage>
</organism>
<keyword evidence="1" id="KW-0808">Transferase</keyword>
<reference evidence="4 5" key="1">
    <citation type="journal article" date="2021" name="Nat. Commun.">
        <title>Genetic determinants of endophytism in the Arabidopsis root mycobiome.</title>
        <authorList>
            <person name="Mesny F."/>
            <person name="Miyauchi S."/>
            <person name="Thiergart T."/>
            <person name="Pickel B."/>
            <person name="Atanasova L."/>
            <person name="Karlsson M."/>
            <person name="Huettel B."/>
            <person name="Barry K.W."/>
            <person name="Haridas S."/>
            <person name="Chen C."/>
            <person name="Bauer D."/>
            <person name="Andreopoulos W."/>
            <person name="Pangilinan J."/>
            <person name="LaButti K."/>
            <person name="Riley R."/>
            <person name="Lipzen A."/>
            <person name="Clum A."/>
            <person name="Drula E."/>
            <person name="Henrissat B."/>
            <person name="Kohler A."/>
            <person name="Grigoriev I.V."/>
            <person name="Martin F.M."/>
            <person name="Hacquard S."/>
        </authorList>
    </citation>
    <scope>NUCLEOTIDE SEQUENCE [LARGE SCALE GENOMIC DNA]</scope>
    <source>
        <strain evidence="4 5">MPI-CAGE-CH-0241</strain>
    </source>
</reference>
<dbReference type="PROSITE" id="PS51186">
    <property type="entry name" value="GNAT"/>
    <property type="match status" value="1"/>
</dbReference>
<protein>
    <submittedName>
        <fullName evidence="4">Acyl-CoA N-acyltransferase</fullName>
    </submittedName>
</protein>
<evidence type="ECO:0000313" key="4">
    <source>
        <dbReference type="EMBL" id="KAH6877238.1"/>
    </source>
</evidence>
<evidence type="ECO:0000259" key="3">
    <source>
        <dbReference type="PROSITE" id="PS51186"/>
    </source>
</evidence>
<evidence type="ECO:0000256" key="2">
    <source>
        <dbReference type="ARBA" id="ARBA00023315"/>
    </source>
</evidence>
<dbReference type="InterPro" id="IPR050832">
    <property type="entry name" value="Bact_Acetyltransf"/>
</dbReference>
<comment type="caution">
    <text evidence="4">The sequence shown here is derived from an EMBL/GenBank/DDBJ whole genome shotgun (WGS) entry which is preliminary data.</text>
</comment>
<dbReference type="SUPFAM" id="SSF55729">
    <property type="entry name" value="Acyl-CoA N-acyltransferases (Nat)"/>
    <property type="match status" value="1"/>
</dbReference>
<sequence length="183" mass="20612">MTNANLQFRIATTDDAPRIRQLVEAAFQAEDSRPDWTADMELGRNFRIGIDEILPKITGPDSDILIATDDNDALVASVAIWRRDASLARFALLSVDQTRQQGGVGRKVLAHAEDYCRREWGVDKFGLNALSTRQELISWYGRCGYRKTGELTPFPVEKINGRDVPEELCFVELEKELGAERAK</sequence>
<keyword evidence="2" id="KW-0012">Acyltransferase</keyword>
<dbReference type="Pfam" id="PF13508">
    <property type="entry name" value="Acetyltransf_7"/>
    <property type="match status" value="1"/>
</dbReference>
<proteinExistence type="predicted"/>
<keyword evidence="5" id="KW-1185">Reference proteome</keyword>
<gene>
    <name evidence="4" type="ORF">B0T10DRAFT_496621</name>
</gene>
<dbReference type="PANTHER" id="PTHR43877">
    <property type="entry name" value="AMINOALKYLPHOSPHONATE N-ACETYLTRANSFERASE-RELATED-RELATED"/>
    <property type="match status" value="1"/>
</dbReference>
<dbReference type="GO" id="GO:0016747">
    <property type="term" value="F:acyltransferase activity, transferring groups other than amino-acyl groups"/>
    <property type="evidence" value="ECO:0007669"/>
    <property type="project" value="InterPro"/>
</dbReference>
<dbReference type="Gene3D" id="3.40.630.30">
    <property type="match status" value="1"/>
</dbReference>
<dbReference type="PANTHER" id="PTHR43877:SF1">
    <property type="entry name" value="ACETYLTRANSFERASE"/>
    <property type="match status" value="1"/>
</dbReference>
<accession>A0A9P8VVF0</accession>
<dbReference type="AlphaFoldDB" id="A0A9P8VVF0"/>
<dbReference type="InterPro" id="IPR016181">
    <property type="entry name" value="Acyl_CoA_acyltransferase"/>
</dbReference>
<evidence type="ECO:0000256" key="1">
    <source>
        <dbReference type="ARBA" id="ARBA00022679"/>
    </source>
</evidence>
<feature type="domain" description="N-acetyltransferase" evidence="3">
    <location>
        <begin position="6"/>
        <end position="178"/>
    </location>
</feature>
<dbReference type="InterPro" id="IPR000182">
    <property type="entry name" value="GNAT_dom"/>
</dbReference>
<name>A0A9P8VVF0_9HYPO</name>